<gene>
    <name evidence="2" type="ORF">AAME72_13005</name>
</gene>
<name>A0AAU7GA89_9MICO</name>
<dbReference type="SUPFAM" id="SSF51445">
    <property type="entry name" value="(Trans)glycosidases"/>
    <property type="match status" value="1"/>
</dbReference>
<dbReference type="EMBL" id="CP157390">
    <property type="protein sequence ID" value="XBM46998.1"/>
    <property type="molecule type" value="Genomic_DNA"/>
</dbReference>
<protein>
    <submittedName>
        <fullName evidence="2">Family 1 glycosylhydrolase</fullName>
    </submittedName>
</protein>
<dbReference type="GO" id="GO:0004553">
    <property type="term" value="F:hydrolase activity, hydrolyzing O-glycosyl compounds"/>
    <property type="evidence" value="ECO:0007669"/>
    <property type="project" value="InterPro"/>
</dbReference>
<organism evidence="2">
    <name type="scientific">Leifsonia sp. NPDC080035</name>
    <dbReference type="NCBI Taxonomy" id="3143936"/>
    <lineage>
        <taxon>Bacteria</taxon>
        <taxon>Bacillati</taxon>
        <taxon>Actinomycetota</taxon>
        <taxon>Actinomycetes</taxon>
        <taxon>Micrococcales</taxon>
        <taxon>Microbacteriaceae</taxon>
        <taxon>Leifsonia</taxon>
    </lineage>
</organism>
<dbReference type="InterPro" id="IPR017853">
    <property type="entry name" value="GH"/>
</dbReference>
<dbReference type="RefSeq" id="WP_348786974.1">
    <property type="nucleotide sequence ID" value="NZ_CP157390.1"/>
</dbReference>
<dbReference type="Gene3D" id="3.20.20.80">
    <property type="entry name" value="Glycosidases"/>
    <property type="match status" value="1"/>
</dbReference>
<evidence type="ECO:0000256" key="1">
    <source>
        <dbReference type="SAM" id="MobiDB-lite"/>
    </source>
</evidence>
<reference evidence="2" key="1">
    <citation type="submission" date="2024-05" db="EMBL/GenBank/DDBJ databases">
        <title>The Natural Products Discovery Center: Release of the First 8490 Sequenced Strains for Exploring Actinobacteria Biosynthetic Diversity.</title>
        <authorList>
            <person name="Kalkreuter E."/>
            <person name="Kautsar S.A."/>
            <person name="Yang D."/>
            <person name="Bader C.D."/>
            <person name="Teijaro C.N."/>
            <person name="Fluegel L."/>
            <person name="Davis C.M."/>
            <person name="Simpson J.R."/>
            <person name="Lauterbach L."/>
            <person name="Steele A.D."/>
            <person name="Gui C."/>
            <person name="Meng S."/>
            <person name="Li G."/>
            <person name="Viehrig K."/>
            <person name="Ye F."/>
            <person name="Su P."/>
            <person name="Kiefer A.F."/>
            <person name="Nichols A."/>
            <person name="Cepeda A.J."/>
            <person name="Yan W."/>
            <person name="Fan B."/>
            <person name="Jiang Y."/>
            <person name="Adhikari A."/>
            <person name="Zheng C.-J."/>
            <person name="Schuster L."/>
            <person name="Cowan T.M."/>
            <person name="Smanski M.J."/>
            <person name="Chevrette M.G."/>
            <person name="de Carvalho L.P.S."/>
            <person name="Shen B."/>
        </authorList>
    </citation>
    <scope>NUCLEOTIDE SEQUENCE</scope>
    <source>
        <strain evidence="2">NPDC080035</strain>
    </source>
</reference>
<dbReference type="GO" id="GO:0005975">
    <property type="term" value="P:carbohydrate metabolic process"/>
    <property type="evidence" value="ECO:0007669"/>
    <property type="project" value="InterPro"/>
</dbReference>
<feature type="region of interest" description="Disordered" evidence="1">
    <location>
        <begin position="415"/>
        <end position="445"/>
    </location>
</feature>
<evidence type="ECO:0000313" key="2">
    <source>
        <dbReference type="EMBL" id="XBM46998.1"/>
    </source>
</evidence>
<sequence length="445" mass="48528">MTRHIDGFPHDRLRWLIGIEDTCVYPAPGSTMGPLNEFELTAHDAHWREDIQTAAALGATGLRYGVSWPLVHVAPGRFDWSRLDERIGYAVQELGLTVIADLVHYGTPTWLPGSFVDPGFPQALEEFTAAFAERYRGLVDHITPLNEPLTTASFCGLRGVWPPALTGWTGWTAVVLGIADGVQRSIAAARRANPDAVIVHVEASTIYETTDDALAAEVELLRSLATLPTDLVLGRVDERHPQHGWLLEHGAPAEQLAGLTAGAAEVDLMGVNYYPDLTPRILERAGGTVRQVTANRWAEGLDAVLRAWGERYGMPMLVTETSIEGPEQVRRDWVDAATATVRRLHADGMDVRGLTWWPLLDFVDWSFASGGRNVEEFVLDPETSSDATAETFADTGRGLTPFFRRMGLIELTEEPDGSLSRTATAAAGAFPRDASTVPTPTTGEV</sequence>
<dbReference type="AlphaFoldDB" id="A0AAU7GA89"/>
<accession>A0AAU7GA89</accession>
<proteinExistence type="predicted"/>
<feature type="compositionally biased region" description="Polar residues" evidence="1">
    <location>
        <begin position="436"/>
        <end position="445"/>
    </location>
</feature>